<feature type="compositionally biased region" description="Basic residues" evidence="1">
    <location>
        <begin position="43"/>
        <end position="52"/>
    </location>
</feature>
<keyword evidence="2" id="KW-1133">Transmembrane helix</keyword>
<keyword evidence="2" id="KW-0812">Transmembrane</keyword>
<dbReference type="GO" id="GO:0051015">
    <property type="term" value="F:actin filament binding"/>
    <property type="evidence" value="ECO:0007669"/>
    <property type="project" value="TreeGrafter"/>
</dbReference>
<organism evidence="3">
    <name type="scientific">Hyalella azteca</name>
    <name type="common">Amphipod</name>
    <dbReference type="NCBI Taxonomy" id="294128"/>
    <lineage>
        <taxon>Eukaryota</taxon>
        <taxon>Metazoa</taxon>
        <taxon>Ecdysozoa</taxon>
        <taxon>Arthropoda</taxon>
        <taxon>Crustacea</taxon>
        <taxon>Multicrustacea</taxon>
        <taxon>Malacostraca</taxon>
        <taxon>Eumalacostraca</taxon>
        <taxon>Peracarida</taxon>
        <taxon>Amphipoda</taxon>
        <taxon>Senticaudata</taxon>
        <taxon>Talitrida</taxon>
        <taxon>Talitroidea</taxon>
        <taxon>Hyalellidae</taxon>
        <taxon>Hyalella</taxon>
    </lineage>
</organism>
<dbReference type="GO" id="GO:0005829">
    <property type="term" value="C:cytosol"/>
    <property type="evidence" value="ECO:0007669"/>
    <property type="project" value="TreeGrafter"/>
</dbReference>
<dbReference type="InterPro" id="IPR043592">
    <property type="entry name" value="FMNL_animal"/>
</dbReference>
<dbReference type="GO" id="GO:0016477">
    <property type="term" value="P:cell migration"/>
    <property type="evidence" value="ECO:0007669"/>
    <property type="project" value="TreeGrafter"/>
</dbReference>
<reference evidence="3" key="3">
    <citation type="submission" date="2019-06" db="EMBL/GenBank/DDBJ databases">
        <authorList>
            <person name="Poynton C."/>
            <person name="Hasenbein S."/>
            <person name="Benoit J.B."/>
            <person name="Sepulveda M.S."/>
            <person name="Poelchau M.F."/>
            <person name="Murali S.C."/>
            <person name="Chen S."/>
            <person name="Glastad K.M."/>
            <person name="Werren J.H."/>
            <person name="Vineis J.H."/>
            <person name="Bowen J.L."/>
            <person name="Friedrich M."/>
            <person name="Jones J."/>
            <person name="Robertson H.M."/>
            <person name="Feyereisen R."/>
            <person name="Mechler-Hickson A."/>
            <person name="Mathers N."/>
            <person name="Lee C.E."/>
            <person name="Colbourne J.K."/>
            <person name="Biales A."/>
            <person name="Johnston J.S."/>
            <person name="Wellborn G.A."/>
            <person name="Rosendale A.J."/>
            <person name="Cridge A.G."/>
            <person name="Munoz-Torres M.C."/>
            <person name="Bain P.A."/>
            <person name="Manny A.R."/>
            <person name="Major K.M."/>
            <person name="Lambert F.N."/>
            <person name="Vulpe C.D."/>
            <person name="Tuck P."/>
            <person name="Blalock B.J."/>
            <person name="Lin Y.-Y."/>
            <person name="Smith M.E."/>
            <person name="Ochoa-Acuna H."/>
            <person name="Chen M.-J.M."/>
            <person name="Childers C.P."/>
            <person name="Qu J."/>
            <person name="Dugan S."/>
            <person name="Lee S.L."/>
            <person name="Chao H."/>
            <person name="Dinh H."/>
            <person name="Han Y."/>
            <person name="Doddapaneni H."/>
            <person name="Worley K.C."/>
            <person name="Muzny D.M."/>
            <person name="Gibbs R.A."/>
            <person name="Richards S."/>
        </authorList>
    </citation>
    <scope>NUCLEOTIDE SEQUENCE</scope>
    <source>
        <strain evidence="3">HAZT.00-mixed</strain>
        <tissue evidence="3">Whole organism</tissue>
    </source>
</reference>
<feature type="transmembrane region" description="Helical" evidence="2">
    <location>
        <begin position="180"/>
        <end position="201"/>
    </location>
</feature>
<protein>
    <submittedName>
        <fullName evidence="3">Uncharacterized protein</fullName>
    </submittedName>
</protein>
<comment type="caution">
    <text evidence="3">The sequence shown here is derived from an EMBL/GenBank/DDBJ whole genome shotgun (WGS) entry which is preliminary data.</text>
</comment>
<keyword evidence="2" id="KW-0472">Membrane</keyword>
<gene>
    <name evidence="3" type="ORF">HAZT_HAZT000346</name>
</gene>
<evidence type="ECO:0000313" key="3">
    <source>
        <dbReference type="EMBL" id="KAA0203095.1"/>
    </source>
</evidence>
<accession>A0A6A0HDL6</accession>
<dbReference type="AlphaFoldDB" id="A0A6A0HDL6"/>
<name>A0A6A0HDL6_HYAAZ</name>
<feature type="compositionally biased region" description="Basic and acidic residues" evidence="1">
    <location>
        <begin position="1"/>
        <end position="14"/>
    </location>
</feature>
<feature type="transmembrane region" description="Helical" evidence="2">
    <location>
        <begin position="78"/>
        <end position="98"/>
    </location>
</feature>
<dbReference type="EMBL" id="JQDR03002464">
    <property type="protein sequence ID" value="KAA0203095.1"/>
    <property type="molecule type" value="Genomic_DNA"/>
</dbReference>
<dbReference type="PANTHER" id="PTHR45857:SF4">
    <property type="entry name" value="FORMIN-LIKE PROTEIN"/>
    <property type="match status" value="1"/>
</dbReference>
<dbReference type="InterPro" id="IPR011989">
    <property type="entry name" value="ARM-like"/>
</dbReference>
<evidence type="ECO:0000256" key="2">
    <source>
        <dbReference type="SAM" id="Phobius"/>
    </source>
</evidence>
<dbReference type="GO" id="GO:0008360">
    <property type="term" value="P:regulation of cell shape"/>
    <property type="evidence" value="ECO:0007669"/>
    <property type="project" value="TreeGrafter"/>
</dbReference>
<dbReference type="PANTHER" id="PTHR45857">
    <property type="entry name" value="FORMIN-LIKE PROTEIN"/>
    <property type="match status" value="1"/>
</dbReference>
<dbReference type="Proteomes" id="UP000711488">
    <property type="component" value="Unassembled WGS sequence"/>
</dbReference>
<reference evidence="3" key="2">
    <citation type="journal article" date="2018" name="Environ. Sci. Technol.">
        <title>The Toxicogenome of Hyalella azteca: A Model for Sediment Ecotoxicology and Evolutionary Toxicology.</title>
        <authorList>
            <person name="Poynton H.C."/>
            <person name="Hasenbein S."/>
            <person name="Benoit J.B."/>
            <person name="Sepulveda M.S."/>
            <person name="Poelchau M.F."/>
            <person name="Hughes D.S.T."/>
            <person name="Murali S.C."/>
            <person name="Chen S."/>
            <person name="Glastad K.M."/>
            <person name="Goodisman M.A.D."/>
            <person name="Werren J.H."/>
            <person name="Vineis J.H."/>
            <person name="Bowen J.L."/>
            <person name="Friedrich M."/>
            <person name="Jones J."/>
            <person name="Robertson H.M."/>
            <person name="Feyereisen R."/>
            <person name="Mechler-Hickson A."/>
            <person name="Mathers N."/>
            <person name="Lee C.E."/>
            <person name="Colbourne J.K."/>
            <person name="Biales A."/>
            <person name="Johnston J.S."/>
            <person name="Wellborn G.A."/>
            <person name="Rosendale A.J."/>
            <person name="Cridge A.G."/>
            <person name="Munoz-Torres M.C."/>
            <person name="Bain P.A."/>
            <person name="Manny A.R."/>
            <person name="Major K.M."/>
            <person name="Lambert F.N."/>
            <person name="Vulpe C.D."/>
            <person name="Tuck P."/>
            <person name="Blalock B.J."/>
            <person name="Lin Y.Y."/>
            <person name="Smith M.E."/>
            <person name="Ochoa-Acuna H."/>
            <person name="Chen M.M."/>
            <person name="Childers C.P."/>
            <person name="Qu J."/>
            <person name="Dugan S."/>
            <person name="Lee S.L."/>
            <person name="Chao H."/>
            <person name="Dinh H."/>
            <person name="Han Y."/>
            <person name="Doddapaneni H."/>
            <person name="Worley K.C."/>
            <person name="Muzny D.M."/>
            <person name="Gibbs R.A."/>
            <person name="Richards S."/>
        </authorList>
    </citation>
    <scope>NUCLEOTIDE SEQUENCE</scope>
    <source>
        <strain evidence="3">HAZT.00-mixed</strain>
        <tissue evidence="3">Whole organism</tissue>
    </source>
</reference>
<reference evidence="3" key="1">
    <citation type="submission" date="2014-08" db="EMBL/GenBank/DDBJ databases">
        <authorList>
            <person name="Murali S."/>
            <person name="Richards S."/>
            <person name="Bandaranaike D."/>
            <person name="Bellair M."/>
            <person name="Blankenburg K."/>
            <person name="Chao H."/>
            <person name="Dinh H."/>
            <person name="Doddapaneni H."/>
            <person name="Dugan-Rocha S."/>
            <person name="Elkadiri S."/>
            <person name="Gnanaolivu R."/>
            <person name="Hughes D."/>
            <person name="Lee S."/>
            <person name="Li M."/>
            <person name="Ming W."/>
            <person name="Munidasa M."/>
            <person name="Muniz J."/>
            <person name="Nguyen L."/>
            <person name="Osuji N."/>
            <person name="Pu L.-L."/>
            <person name="Puazo M."/>
            <person name="Skinner E."/>
            <person name="Qu C."/>
            <person name="Quiroz J."/>
            <person name="Raj R."/>
            <person name="Weissenberger G."/>
            <person name="Xin Y."/>
            <person name="Zou X."/>
            <person name="Han Y."/>
            <person name="Worley K."/>
            <person name="Muzny D."/>
            <person name="Gibbs R."/>
        </authorList>
    </citation>
    <scope>NUCLEOTIDE SEQUENCE</scope>
    <source>
        <strain evidence="3">HAZT.00-mixed</strain>
        <tissue evidence="3">Whole organism</tissue>
    </source>
</reference>
<dbReference type="SUPFAM" id="SSF48371">
    <property type="entry name" value="ARM repeat"/>
    <property type="match status" value="1"/>
</dbReference>
<dbReference type="Gene3D" id="1.25.10.10">
    <property type="entry name" value="Leucine-rich Repeat Variant"/>
    <property type="match status" value="1"/>
</dbReference>
<proteinExistence type="predicted"/>
<dbReference type="GO" id="GO:0030866">
    <property type="term" value="P:cortical actin cytoskeleton organization"/>
    <property type="evidence" value="ECO:0007669"/>
    <property type="project" value="TreeGrafter"/>
</dbReference>
<feature type="compositionally biased region" description="Low complexity" evidence="1">
    <location>
        <begin position="21"/>
        <end position="32"/>
    </location>
</feature>
<sequence length="223" mass="25722">MSVCYRHEQRVRESMDDDSGSENQSNSGGSNNRPSLDRLNSPRMKRASRHVQKLNMGDSKDDIHVCIMCMRAIMNNKCLTKALVLELLAAICLVKGGHHMILNAFDNFKETCGDPHRFYTLMQYFSNPDCFHIEFMCGRFLLPIPLHPLFTHCLSFTFSLFTSSLFTFSLFTFSLFTFSLFIFSLFAFSFFTFSLFTFSLFPLPLFPLHLLPLHLLLLPSRPN</sequence>
<evidence type="ECO:0000256" key="1">
    <source>
        <dbReference type="SAM" id="MobiDB-lite"/>
    </source>
</evidence>
<dbReference type="InterPro" id="IPR016024">
    <property type="entry name" value="ARM-type_fold"/>
</dbReference>
<feature type="transmembrane region" description="Helical" evidence="2">
    <location>
        <begin position="149"/>
        <end position="173"/>
    </location>
</feature>
<feature type="region of interest" description="Disordered" evidence="1">
    <location>
        <begin position="1"/>
        <end position="52"/>
    </location>
</feature>